<dbReference type="PANTHER" id="PTHR46082">
    <property type="entry name" value="ATP/GTP-BINDING PROTEIN-RELATED"/>
    <property type="match status" value="1"/>
</dbReference>
<proteinExistence type="predicted"/>
<evidence type="ECO:0008006" key="4">
    <source>
        <dbReference type="Google" id="ProtNLM"/>
    </source>
</evidence>
<dbReference type="InterPro" id="IPR035994">
    <property type="entry name" value="Nucleoside_phosphorylase_sf"/>
</dbReference>
<dbReference type="GO" id="GO:0003824">
    <property type="term" value="F:catalytic activity"/>
    <property type="evidence" value="ECO:0007669"/>
    <property type="project" value="InterPro"/>
</dbReference>
<feature type="compositionally biased region" description="Basic and acidic residues" evidence="1">
    <location>
        <begin position="1217"/>
        <end position="1382"/>
    </location>
</feature>
<name>A0A437A0U0_ARTFL</name>
<comment type="caution">
    <text evidence="2">The sequence shown here is derived from an EMBL/GenBank/DDBJ whole genome shotgun (WGS) entry which is preliminary data.</text>
</comment>
<accession>A0A437A0U0</accession>
<evidence type="ECO:0000256" key="1">
    <source>
        <dbReference type="SAM" id="MobiDB-lite"/>
    </source>
</evidence>
<reference evidence="2 3" key="1">
    <citation type="submission" date="2019-01" db="EMBL/GenBank/DDBJ databases">
        <title>Intercellular communication is required for trap formation in the nematode-trapping fungus Duddingtonia flagrans.</title>
        <authorList>
            <person name="Youssar L."/>
            <person name="Wernet V."/>
            <person name="Hensel N."/>
            <person name="Hildebrandt H.-G."/>
            <person name="Fischer R."/>
        </authorList>
    </citation>
    <scope>NUCLEOTIDE SEQUENCE [LARGE SCALE GENOMIC DNA]</scope>
    <source>
        <strain evidence="2 3">CBS H-5679</strain>
    </source>
</reference>
<dbReference type="InterPro" id="IPR042197">
    <property type="entry name" value="Apaf_helical"/>
</dbReference>
<dbReference type="Proteomes" id="UP000283090">
    <property type="component" value="Unassembled WGS sequence"/>
</dbReference>
<dbReference type="SUPFAM" id="SSF52540">
    <property type="entry name" value="P-loop containing nucleoside triphosphate hydrolases"/>
    <property type="match status" value="1"/>
</dbReference>
<dbReference type="InterPro" id="IPR053137">
    <property type="entry name" value="NLR-like"/>
</dbReference>
<dbReference type="SUPFAM" id="SSF48452">
    <property type="entry name" value="TPR-like"/>
    <property type="match status" value="3"/>
</dbReference>
<organism evidence="2 3">
    <name type="scientific">Arthrobotrys flagrans</name>
    <name type="common">Nematode-trapping fungus</name>
    <name type="synonym">Trichothecium flagrans</name>
    <dbReference type="NCBI Taxonomy" id="97331"/>
    <lineage>
        <taxon>Eukaryota</taxon>
        <taxon>Fungi</taxon>
        <taxon>Dikarya</taxon>
        <taxon>Ascomycota</taxon>
        <taxon>Pezizomycotina</taxon>
        <taxon>Orbiliomycetes</taxon>
        <taxon>Orbiliales</taxon>
        <taxon>Orbiliaceae</taxon>
        <taxon>Arthrobotrys</taxon>
    </lineage>
</organism>
<dbReference type="Pfam" id="PF13424">
    <property type="entry name" value="TPR_12"/>
    <property type="match status" value="3"/>
</dbReference>
<protein>
    <recommendedName>
        <fullName evidence="4">Nucleoside phosphorylase domain-containing protein</fullName>
    </recommendedName>
</protein>
<sequence length="1400" mass="162360">MEDLIQLTRKEYTIGWLCALPDSELIAARSMLDVQHKRCELPSDDENSYTYGSINGHNIVIACMPSGRPRTNSTMKLTQLLSRSFPNMRIHLFVGIGGGIPRNPVPENAKDDIHLGDVVVGWNKRAGIPSLVQCDFQRLEVGEDELLGTLDKPDRRLLNALTTLEDNHHNGRTEFAEHLKRSRFSHPGLEKDNLYESAYSHAVGGSACSTCDPCRIVDRPKRSTTDLVFHQGTILSGNSLIKRADVRDRLARNFYNAICVETEALGVMDEKIYLVIRGICDYADSHKNKSWQPYAATTAAALARELLYTIKPLSTGMKDLRKPEEYHIPLDFPDQRDLSFKGREEIFAKIRKSFWLSNSASEPLVHRPGRQVVSLCGLDGSGKTHTALEYAYRYSKEYSSTFWFNATNKIELEKSARKAIWSIININTRNADRDTKEESNQTYLRVAHSLGLDGRSITSDEGLMKAVTESSPIKCLNHWLYQEPNSRWLLILDNYDDPTACADSLRDLLPARDAGHVLITSRIQKCFESCTDIEMFAGMERQEALELLYKISGKKARADEHQTVVSIVDSVGRLPLAIELIGAYLRKYSIPVDSYAESLEENLKERLGKLHAVCEISFRKLTREAKHMAQLLSLIGNEDIPYKLLEAGREVVDWMGSTRNALNKAIGELLSLSLLSERPDNSYHIHPLVHRWVRDYTNNAVFKNSLLVVDIVTSTFVFGDERTESQSAYQYRILPHIECCSEIFFKYLAPRNGTLINDKSKRIAYNLARIYTSLGNIPKSSAVYGRSLQDATGQPSCLDLKMMDAFGVSLRLQGEYDKALSWCNQALDGTKSQGGNDSPESFIIAAHIAAIFQAKGDYAEAITRYRWVLEQQEEKIGYLHPQTLETRHQLAGALVSSKEYVEAVDLLEQVQEEKEKKLGKYHPSVLGIIDNVATILEAQNSYHEALRYYDLVYESRRNALGENHYATLGSKSRIACVYEKLGRYDECLAQHQEVLKQLENIFGVGEDHRWILHTISSMADASMRLERYNEAETMYHKAHAGFKRLLIRVDGELPTANKIARLLRDQGKYQEALQWSEEAELGFQEEAGEDSYYLLTTKVCTASIHALEEDYGKALEIYEQVLKGYEKKHTRKDHAEALKTELSMGKIFLKQGLYQKALEFLTRAEKGLSETIGPGHDYTLEAAELQSHARHILDEDARQKQLEEENRQQRIREEIRQEEERKTREQEIEKKQKQQEEEERRRKQQEEEERRRKQQEEEYKRKQQEEEYKRKQQEEGKKRKRQEEENKRKQQEEENRQKQQQEEENKRKHREEENKRKQQEEEERRRKQEEERRRKQQEEENKRKHQEEAKKQREQEEARKQRKQEEELLQQEEKQREKEKETLKHKRKWPWSRWNCFREN</sequence>
<evidence type="ECO:0000313" key="3">
    <source>
        <dbReference type="Proteomes" id="UP000283090"/>
    </source>
</evidence>
<keyword evidence="3" id="KW-1185">Reference proteome</keyword>
<dbReference type="Gene3D" id="3.40.50.1580">
    <property type="entry name" value="Nucleoside phosphorylase domain"/>
    <property type="match status" value="1"/>
</dbReference>
<gene>
    <name evidence="2" type="ORF">DFL_006381</name>
</gene>
<dbReference type="SUPFAM" id="SSF53167">
    <property type="entry name" value="Purine and uridine phosphorylases"/>
    <property type="match status" value="1"/>
</dbReference>
<dbReference type="RefSeq" id="XP_067490186.1">
    <property type="nucleotide sequence ID" value="XM_067635792.1"/>
</dbReference>
<dbReference type="GeneID" id="93588692"/>
<dbReference type="EMBL" id="SAEB01000007">
    <property type="protein sequence ID" value="RVD84642.1"/>
    <property type="molecule type" value="Genomic_DNA"/>
</dbReference>
<dbReference type="OrthoDB" id="626167at2759"/>
<feature type="region of interest" description="Disordered" evidence="1">
    <location>
        <begin position="1217"/>
        <end position="1400"/>
    </location>
</feature>
<dbReference type="SMART" id="SM00028">
    <property type="entry name" value="TPR"/>
    <property type="match status" value="7"/>
</dbReference>
<dbReference type="InterPro" id="IPR011990">
    <property type="entry name" value="TPR-like_helical_dom_sf"/>
</dbReference>
<dbReference type="GO" id="GO:0009116">
    <property type="term" value="P:nucleoside metabolic process"/>
    <property type="evidence" value="ECO:0007669"/>
    <property type="project" value="InterPro"/>
</dbReference>
<dbReference type="CDD" id="cd22249">
    <property type="entry name" value="UDM1_RNF168_RNF169-like"/>
    <property type="match status" value="1"/>
</dbReference>
<dbReference type="Gene3D" id="3.40.50.300">
    <property type="entry name" value="P-loop containing nucleotide triphosphate hydrolases"/>
    <property type="match status" value="1"/>
</dbReference>
<dbReference type="Gene3D" id="1.25.40.10">
    <property type="entry name" value="Tetratricopeptide repeat domain"/>
    <property type="match status" value="3"/>
</dbReference>
<dbReference type="InterPro" id="IPR027417">
    <property type="entry name" value="P-loop_NTPase"/>
</dbReference>
<dbReference type="VEuPathDB" id="FungiDB:DFL_006381"/>
<dbReference type="STRING" id="97331.A0A437A0U0"/>
<dbReference type="PANTHER" id="PTHR46082:SF6">
    <property type="entry name" value="AAA+ ATPASE DOMAIN-CONTAINING PROTEIN-RELATED"/>
    <property type="match status" value="1"/>
</dbReference>
<evidence type="ECO:0000313" key="2">
    <source>
        <dbReference type="EMBL" id="RVD84642.1"/>
    </source>
</evidence>
<dbReference type="InterPro" id="IPR019734">
    <property type="entry name" value="TPR_rpt"/>
</dbReference>
<dbReference type="Gene3D" id="1.10.8.430">
    <property type="entry name" value="Helical domain of apoptotic protease-activating factors"/>
    <property type="match status" value="1"/>
</dbReference>